<dbReference type="PANTHER" id="PTHR31744:SF104">
    <property type="entry name" value="NAC DOMAIN-CONTAINING PROTEIN 100"/>
    <property type="match status" value="1"/>
</dbReference>
<reference evidence="7" key="1">
    <citation type="submission" date="2022-04" db="EMBL/GenBank/DDBJ databases">
        <title>Carnegiea gigantea Genome sequencing and assembly v2.</title>
        <authorList>
            <person name="Copetti D."/>
            <person name="Sanderson M.J."/>
            <person name="Burquez A."/>
            <person name="Wojciechowski M.F."/>
        </authorList>
    </citation>
    <scope>NUCLEOTIDE SEQUENCE</scope>
    <source>
        <strain evidence="7">SGP5-SGP5p</strain>
        <tissue evidence="7">Aerial part</tissue>
    </source>
</reference>
<sequence length="366" mass="41096">MEKVAIVHLRDEEPMDLPPGFRFHPTDEELITHYLSPKVVDTSFSARAIGEVDLNKCEPWDLPMRAKMGEKEWYFFCIRDRKYPTGLRTNRATEAGYWKATGKDKEIFRGKSLVGMKKTLVFYKGRAPKGEKSNWVMHEYRLEGKSSLQNLPSTAKNEWVISRVFQKSAGGKKIPFLGLMRSESFNNDFSPSGNLPPLMESPYRTSFETQAKVGPSHVSCFSNPMDASIAQTSHNTTTEPSFDGFINTNPYSSFASVSNPTGYFPGIGGENPVYPSQMGHFTENYIMSEQHILRAILKTHGAEMKQRMKTEGVNYSASQDTGLSSDMNAEISSVVSNYDMPPRPFDDPDCPSTSGGPVDLDVLWNY</sequence>
<dbReference type="FunFam" id="2.170.150.80:FF:000006">
    <property type="entry name" value="NAC domain-containing protein 100-like"/>
    <property type="match status" value="1"/>
</dbReference>
<evidence type="ECO:0000256" key="1">
    <source>
        <dbReference type="ARBA" id="ARBA00023015"/>
    </source>
</evidence>
<keyword evidence="2" id="KW-0238">DNA-binding</keyword>
<evidence type="ECO:0000256" key="2">
    <source>
        <dbReference type="ARBA" id="ARBA00023125"/>
    </source>
</evidence>
<evidence type="ECO:0000256" key="4">
    <source>
        <dbReference type="ARBA" id="ARBA00023242"/>
    </source>
</evidence>
<dbReference type="PANTHER" id="PTHR31744">
    <property type="entry name" value="PROTEIN CUP-SHAPED COTYLEDON 2-RELATED"/>
    <property type="match status" value="1"/>
</dbReference>
<dbReference type="Gene3D" id="2.170.150.80">
    <property type="entry name" value="NAC domain"/>
    <property type="match status" value="1"/>
</dbReference>
<dbReference type="InterPro" id="IPR036093">
    <property type="entry name" value="NAC_dom_sf"/>
</dbReference>
<proteinExistence type="predicted"/>
<evidence type="ECO:0000313" key="8">
    <source>
        <dbReference type="Proteomes" id="UP001153076"/>
    </source>
</evidence>
<dbReference type="Proteomes" id="UP001153076">
    <property type="component" value="Unassembled WGS sequence"/>
</dbReference>
<keyword evidence="3" id="KW-0804">Transcription</keyword>
<accession>A0A9Q1KZB6</accession>
<keyword evidence="1" id="KW-0805">Transcription regulation</keyword>
<name>A0A9Q1KZB6_9CARY</name>
<feature type="region of interest" description="Disordered" evidence="5">
    <location>
        <begin position="337"/>
        <end position="358"/>
    </location>
</feature>
<keyword evidence="8" id="KW-1185">Reference proteome</keyword>
<evidence type="ECO:0000256" key="3">
    <source>
        <dbReference type="ARBA" id="ARBA00023163"/>
    </source>
</evidence>
<dbReference type="SUPFAM" id="SSF101941">
    <property type="entry name" value="NAC domain"/>
    <property type="match status" value="1"/>
</dbReference>
<dbReference type="OrthoDB" id="1424968at2759"/>
<gene>
    <name evidence="7" type="ORF">Cgig2_006123</name>
</gene>
<dbReference type="EMBL" id="JAKOGI010000005">
    <property type="protein sequence ID" value="KAJ8452318.1"/>
    <property type="molecule type" value="Genomic_DNA"/>
</dbReference>
<feature type="domain" description="NAC" evidence="6">
    <location>
        <begin position="17"/>
        <end position="167"/>
    </location>
</feature>
<organism evidence="7 8">
    <name type="scientific">Carnegiea gigantea</name>
    <dbReference type="NCBI Taxonomy" id="171969"/>
    <lineage>
        <taxon>Eukaryota</taxon>
        <taxon>Viridiplantae</taxon>
        <taxon>Streptophyta</taxon>
        <taxon>Embryophyta</taxon>
        <taxon>Tracheophyta</taxon>
        <taxon>Spermatophyta</taxon>
        <taxon>Magnoliopsida</taxon>
        <taxon>eudicotyledons</taxon>
        <taxon>Gunneridae</taxon>
        <taxon>Pentapetalae</taxon>
        <taxon>Caryophyllales</taxon>
        <taxon>Cactineae</taxon>
        <taxon>Cactaceae</taxon>
        <taxon>Cactoideae</taxon>
        <taxon>Echinocereeae</taxon>
        <taxon>Carnegiea</taxon>
    </lineage>
</organism>
<evidence type="ECO:0000313" key="7">
    <source>
        <dbReference type="EMBL" id="KAJ8452318.1"/>
    </source>
</evidence>
<evidence type="ECO:0000259" key="6">
    <source>
        <dbReference type="PROSITE" id="PS51005"/>
    </source>
</evidence>
<dbReference type="GO" id="GO:0006355">
    <property type="term" value="P:regulation of DNA-templated transcription"/>
    <property type="evidence" value="ECO:0007669"/>
    <property type="project" value="InterPro"/>
</dbReference>
<dbReference type="PROSITE" id="PS51005">
    <property type="entry name" value="NAC"/>
    <property type="match status" value="1"/>
</dbReference>
<dbReference type="InterPro" id="IPR003441">
    <property type="entry name" value="NAC-dom"/>
</dbReference>
<evidence type="ECO:0000256" key="5">
    <source>
        <dbReference type="SAM" id="MobiDB-lite"/>
    </source>
</evidence>
<keyword evidence="4" id="KW-0539">Nucleus</keyword>
<dbReference type="Pfam" id="PF02365">
    <property type="entry name" value="NAM"/>
    <property type="match status" value="1"/>
</dbReference>
<dbReference type="GO" id="GO:0000976">
    <property type="term" value="F:transcription cis-regulatory region binding"/>
    <property type="evidence" value="ECO:0007669"/>
    <property type="project" value="UniProtKB-ARBA"/>
</dbReference>
<protein>
    <recommendedName>
        <fullName evidence="6">NAC domain-containing protein</fullName>
    </recommendedName>
</protein>
<dbReference type="AlphaFoldDB" id="A0A9Q1KZB6"/>
<comment type="caution">
    <text evidence="7">The sequence shown here is derived from an EMBL/GenBank/DDBJ whole genome shotgun (WGS) entry which is preliminary data.</text>
</comment>